<dbReference type="RefSeq" id="XP_043039425.1">
    <property type="nucleotide sequence ID" value="XM_043177213.1"/>
</dbReference>
<accession>A0A9P8ASA5</accession>
<proteinExistence type="predicted"/>
<dbReference type="Proteomes" id="UP000812287">
    <property type="component" value="Unassembled WGS sequence"/>
</dbReference>
<reference evidence="1" key="1">
    <citation type="submission" date="2020-11" db="EMBL/GenBank/DDBJ databases">
        <title>Adaptations for nitrogen fixation in a non-lichenized fungal sporocarp promotes dispersal by wood-feeding termites.</title>
        <authorList>
            <consortium name="DOE Joint Genome Institute"/>
            <person name="Koch R.A."/>
            <person name="Yoon G."/>
            <person name="Arayal U."/>
            <person name="Lail K."/>
            <person name="Amirebrahimi M."/>
            <person name="Labutti K."/>
            <person name="Lipzen A."/>
            <person name="Riley R."/>
            <person name="Barry K."/>
            <person name="Henrissat B."/>
            <person name="Grigoriev I.V."/>
            <person name="Herr J.R."/>
            <person name="Aime M.C."/>
        </authorList>
    </citation>
    <scope>NUCLEOTIDE SEQUENCE</scope>
    <source>
        <strain evidence="1">MCA 3950</strain>
    </source>
</reference>
<dbReference type="GeneID" id="66099500"/>
<evidence type="ECO:0000313" key="2">
    <source>
        <dbReference type="Proteomes" id="UP000812287"/>
    </source>
</evidence>
<comment type="caution">
    <text evidence="1">The sequence shown here is derived from an EMBL/GenBank/DDBJ whole genome shotgun (WGS) entry which is preliminary data.</text>
</comment>
<organism evidence="1 2">
    <name type="scientific">Guyanagaster necrorhizus</name>
    <dbReference type="NCBI Taxonomy" id="856835"/>
    <lineage>
        <taxon>Eukaryota</taxon>
        <taxon>Fungi</taxon>
        <taxon>Dikarya</taxon>
        <taxon>Basidiomycota</taxon>
        <taxon>Agaricomycotina</taxon>
        <taxon>Agaricomycetes</taxon>
        <taxon>Agaricomycetidae</taxon>
        <taxon>Agaricales</taxon>
        <taxon>Marasmiineae</taxon>
        <taxon>Physalacriaceae</taxon>
        <taxon>Guyanagaster</taxon>
    </lineage>
</organism>
<keyword evidence="2" id="KW-1185">Reference proteome</keyword>
<dbReference type="AlphaFoldDB" id="A0A9P8ASA5"/>
<dbReference type="EMBL" id="MU250535">
    <property type="protein sequence ID" value="KAG7445925.1"/>
    <property type="molecule type" value="Genomic_DNA"/>
</dbReference>
<sequence>MSCLYPLGISSAARHLSPSESLPRMADSNEAPTGRAFRENFVLVNQSTLRFLRLSHERSVRVVCGTAGSVMSTFENEFVYRYTDI</sequence>
<protein>
    <submittedName>
        <fullName evidence="1">Uncharacterized protein</fullName>
    </submittedName>
</protein>
<name>A0A9P8ASA5_9AGAR</name>
<evidence type="ECO:0000313" key="1">
    <source>
        <dbReference type="EMBL" id="KAG7445925.1"/>
    </source>
</evidence>
<gene>
    <name evidence="1" type="ORF">BT62DRAFT_1006108</name>
</gene>